<dbReference type="VEuPathDB" id="FungiDB:SPRG_13606"/>
<feature type="transmembrane region" description="Helical" evidence="1">
    <location>
        <begin position="174"/>
        <end position="194"/>
    </location>
</feature>
<evidence type="ECO:0008006" key="4">
    <source>
        <dbReference type="Google" id="ProtNLM"/>
    </source>
</evidence>
<evidence type="ECO:0000256" key="1">
    <source>
        <dbReference type="SAM" id="Phobius"/>
    </source>
</evidence>
<dbReference type="GeneID" id="24135473"/>
<sequence length="265" mass="30203">MLWVQVVIGAILALALLASVRSMHHLRHRPHRIMSFKYPTPWAYYVHLGFRVAVVGLYIAVLVVETWHLGTKTIAYYTVWNFLLQGIYYLWAIKYQLSTYGSRNGPTTISRKGAALNGLFDICFANSLLVILVYWGLLYNPNMRWYSYIQHGGNTLLFLIEFALNGFLTQRTSVVFIALFPAMYAIFIWISNATWLNGWWPYRFLTMSSPVAPLWYIAVFVGHFVMYGATYGISLLKAKLLPTCCPVLEKNALPIVATAQGLTIV</sequence>
<dbReference type="Proteomes" id="UP000030745">
    <property type="component" value="Unassembled WGS sequence"/>
</dbReference>
<gene>
    <name evidence="2" type="ORF">SPRG_13606</name>
</gene>
<reference evidence="2 3" key="1">
    <citation type="journal article" date="2013" name="PLoS Genet.">
        <title>Distinctive expansion of potential virulence genes in the genome of the oomycete fish pathogen Saprolegnia parasitica.</title>
        <authorList>
            <person name="Jiang R.H."/>
            <person name="de Bruijn I."/>
            <person name="Haas B.J."/>
            <person name="Belmonte R."/>
            <person name="Lobach L."/>
            <person name="Christie J."/>
            <person name="van den Ackerveken G."/>
            <person name="Bottin A."/>
            <person name="Bulone V."/>
            <person name="Diaz-Moreno S.M."/>
            <person name="Dumas B."/>
            <person name="Fan L."/>
            <person name="Gaulin E."/>
            <person name="Govers F."/>
            <person name="Grenville-Briggs L.J."/>
            <person name="Horner N.R."/>
            <person name="Levin J.Z."/>
            <person name="Mammella M."/>
            <person name="Meijer H.J."/>
            <person name="Morris P."/>
            <person name="Nusbaum C."/>
            <person name="Oome S."/>
            <person name="Phillips A.J."/>
            <person name="van Rooyen D."/>
            <person name="Rzeszutek E."/>
            <person name="Saraiva M."/>
            <person name="Secombes C.J."/>
            <person name="Seidl M.F."/>
            <person name="Snel B."/>
            <person name="Stassen J.H."/>
            <person name="Sykes S."/>
            <person name="Tripathy S."/>
            <person name="van den Berg H."/>
            <person name="Vega-Arreguin J.C."/>
            <person name="Wawra S."/>
            <person name="Young S.K."/>
            <person name="Zeng Q."/>
            <person name="Dieguez-Uribeondo J."/>
            <person name="Russ C."/>
            <person name="Tyler B.M."/>
            <person name="van West P."/>
        </authorList>
    </citation>
    <scope>NUCLEOTIDE SEQUENCE [LARGE SCALE GENOMIC DNA]</scope>
    <source>
        <strain evidence="2 3">CBS 223.65</strain>
    </source>
</reference>
<feature type="transmembrane region" description="Helical" evidence="1">
    <location>
        <begin position="114"/>
        <end position="136"/>
    </location>
</feature>
<dbReference type="RefSeq" id="XP_012208701.1">
    <property type="nucleotide sequence ID" value="XM_012353311.1"/>
</dbReference>
<keyword evidence="1" id="KW-0472">Membrane</keyword>
<organism evidence="2 3">
    <name type="scientific">Saprolegnia parasitica (strain CBS 223.65)</name>
    <dbReference type="NCBI Taxonomy" id="695850"/>
    <lineage>
        <taxon>Eukaryota</taxon>
        <taxon>Sar</taxon>
        <taxon>Stramenopiles</taxon>
        <taxon>Oomycota</taxon>
        <taxon>Saprolegniomycetes</taxon>
        <taxon>Saprolegniales</taxon>
        <taxon>Saprolegniaceae</taxon>
        <taxon>Saprolegnia</taxon>
    </lineage>
</organism>
<feature type="transmembrane region" description="Helical" evidence="1">
    <location>
        <begin position="44"/>
        <end position="68"/>
    </location>
</feature>
<feature type="transmembrane region" description="Helical" evidence="1">
    <location>
        <begin position="148"/>
        <end position="167"/>
    </location>
</feature>
<dbReference type="OrthoDB" id="64939at2759"/>
<feature type="transmembrane region" description="Helical" evidence="1">
    <location>
        <begin position="6"/>
        <end position="23"/>
    </location>
</feature>
<feature type="transmembrane region" description="Helical" evidence="1">
    <location>
        <begin position="74"/>
        <end position="93"/>
    </location>
</feature>
<dbReference type="PANTHER" id="PTHR12242">
    <property type="entry name" value="OS02G0130600 PROTEIN-RELATED"/>
    <property type="match status" value="1"/>
</dbReference>
<protein>
    <recommendedName>
        <fullName evidence="4">FAR-17a/AIG1-like protein</fullName>
    </recommendedName>
</protein>
<name>A0A067BUQ7_SAPPC</name>
<proteinExistence type="predicted"/>
<dbReference type="GO" id="GO:0016020">
    <property type="term" value="C:membrane"/>
    <property type="evidence" value="ECO:0007669"/>
    <property type="project" value="TreeGrafter"/>
</dbReference>
<evidence type="ECO:0000313" key="3">
    <source>
        <dbReference type="Proteomes" id="UP000030745"/>
    </source>
</evidence>
<feature type="transmembrane region" description="Helical" evidence="1">
    <location>
        <begin position="214"/>
        <end position="233"/>
    </location>
</feature>
<dbReference type="EMBL" id="KK583308">
    <property type="protein sequence ID" value="KDO20575.1"/>
    <property type="molecule type" value="Genomic_DNA"/>
</dbReference>
<dbReference type="KEGG" id="spar:SPRG_13606"/>
<evidence type="ECO:0000313" key="2">
    <source>
        <dbReference type="EMBL" id="KDO20575.1"/>
    </source>
</evidence>
<dbReference type="PANTHER" id="PTHR12242:SF22">
    <property type="entry name" value="OS02G0130600 PROTEIN"/>
    <property type="match status" value="1"/>
</dbReference>
<keyword evidence="1" id="KW-0812">Transmembrane</keyword>
<keyword evidence="3" id="KW-1185">Reference proteome</keyword>
<accession>A0A067BUQ7</accession>
<keyword evidence="1" id="KW-1133">Transmembrane helix</keyword>
<dbReference type="AlphaFoldDB" id="A0A067BUQ7"/>